<dbReference type="AlphaFoldDB" id="A0A4Y2R705"/>
<evidence type="ECO:0000256" key="1">
    <source>
        <dbReference type="SAM" id="MobiDB-lite"/>
    </source>
</evidence>
<comment type="caution">
    <text evidence="2">The sequence shown here is derived from an EMBL/GenBank/DDBJ whole genome shotgun (WGS) entry which is preliminary data.</text>
</comment>
<evidence type="ECO:0000313" key="2">
    <source>
        <dbReference type="EMBL" id="GBN71441.1"/>
    </source>
</evidence>
<dbReference type="EMBL" id="BGPR01015997">
    <property type="protein sequence ID" value="GBN71441.1"/>
    <property type="molecule type" value="Genomic_DNA"/>
</dbReference>
<reference evidence="2 3" key="1">
    <citation type="journal article" date="2019" name="Sci. Rep.">
        <title>Orb-weaving spider Araneus ventricosus genome elucidates the spidroin gene catalogue.</title>
        <authorList>
            <person name="Kono N."/>
            <person name="Nakamura H."/>
            <person name="Ohtoshi R."/>
            <person name="Moran D.A.P."/>
            <person name="Shinohara A."/>
            <person name="Yoshida Y."/>
            <person name="Fujiwara M."/>
            <person name="Mori M."/>
            <person name="Tomita M."/>
            <person name="Arakawa K."/>
        </authorList>
    </citation>
    <scope>NUCLEOTIDE SEQUENCE [LARGE SCALE GENOMIC DNA]</scope>
</reference>
<feature type="region of interest" description="Disordered" evidence="1">
    <location>
        <begin position="154"/>
        <end position="181"/>
    </location>
</feature>
<accession>A0A4Y2R705</accession>
<dbReference type="Proteomes" id="UP000499080">
    <property type="component" value="Unassembled WGS sequence"/>
</dbReference>
<sequence length="181" mass="20236">MKLRIQRKGSEEGLMTALVGNLAYLSGNRLSGMFEHISAEVSYRNYSQVLPRNDNEEIDTVANMRETSQEIVNIPIPAPFEQVGSGSELVDRILNGFWTQLADVPEEGSDDLDSAILLIEKARRNNRRFQCDEIVFAAMIDIDKLPIPCHKCDNTKGHSSASSTESLSSDHRQSNKKSCTY</sequence>
<evidence type="ECO:0000313" key="3">
    <source>
        <dbReference type="Proteomes" id="UP000499080"/>
    </source>
</evidence>
<organism evidence="2 3">
    <name type="scientific">Araneus ventricosus</name>
    <name type="common">Orbweaver spider</name>
    <name type="synonym">Epeira ventricosa</name>
    <dbReference type="NCBI Taxonomy" id="182803"/>
    <lineage>
        <taxon>Eukaryota</taxon>
        <taxon>Metazoa</taxon>
        <taxon>Ecdysozoa</taxon>
        <taxon>Arthropoda</taxon>
        <taxon>Chelicerata</taxon>
        <taxon>Arachnida</taxon>
        <taxon>Araneae</taxon>
        <taxon>Araneomorphae</taxon>
        <taxon>Entelegynae</taxon>
        <taxon>Araneoidea</taxon>
        <taxon>Araneidae</taxon>
        <taxon>Araneus</taxon>
    </lineage>
</organism>
<gene>
    <name evidence="2" type="ORF">AVEN_57722_1</name>
</gene>
<name>A0A4Y2R705_ARAVE</name>
<proteinExistence type="predicted"/>
<keyword evidence="3" id="KW-1185">Reference proteome</keyword>
<protein>
    <submittedName>
        <fullName evidence="2">Uncharacterized protein</fullName>
    </submittedName>
</protein>